<sequence>MALAEVRMMVLATRCSPFKNPLTLLSARAATPKRAVKILLPMLSSTTPLIKYTYEAYLALADPYLHPGGKSASNPGTKLNVNLRAGLHVLDRMRARAKRVVRGTKEGSVGELEGVLNHAERALGFGGNTRWIQPPAPTSSPTPTQPKNQAHPQTPQSLSAPQTSTSTSSEPTYLYHLPAHALFPEVSLYTHLGDAYSAA</sequence>
<proteinExistence type="predicted"/>
<evidence type="ECO:0000313" key="3">
    <source>
        <dbReference type="Proteomes" id="UP000383932"/>
    </source>
</evidence>
<evidence type="ECO:0000256" key="1">
    <source>
        <dbReference type="SAM" id="MobiDB-lite"/>
    </source>
</evidence>
<keyword evidence="3" id="KW-1185">Reference proteome</keyword>
<feature type="compositionally biased region" description="Pro residues" evidence="1">
    <location>
        <begin position="134"/>
        <end position="144"/>
    </location>
</feature>
<dbReference type="OrthoDB" id="3321376at2759"/>
<organism evidence="2 3">
    <name type="scientific">Ceratobasidium theobromae</name>
    <dbReference type="NCBI Taxonomy" id="1582974"/>
    <lineage>
        <taxon>Eukaryota</taxon>
        <taxon>Fungi</taxon>
        <taxon>Dikarya</taxon>
        <taxon>Basidiomycota</taxon>
        <taxon>Agaricomycotina</taxon>
        <taxon>Agaricomycetes</taxon>
        <taxon>Cantharellales</taxon>
        <taxon>Ceratobasidiaceae</taxon>
        <taxon>Ceratobasidium</taxon>
    </lineage>
</organism>
<name>A0A5N5QC10_9AGAM</name>
<dbReference type="EMBL" id="SSOP01000340">
    <property type="protein sequence ID" value="KAB5588956.1"/>
    <property type="molecule type" value="Genomic_DNA"/>
</dbReference>
<evidence type="ECO:0000313" key="2">
    <source>
        <dbReference type="EMBL" id="KAB5588956.1"/>
    </source>
</evidence>
<feature type="compositionally biased region" description="Low complexity" evidence="1">
    <location>
        <begin position="145"/>
        <end position="170"/>
    </location>
</feature>
<feature type="region of interest" description="Disordered" evidence="1">
    <location>
        <begin position="126"/>
        <end position="170"/>
    </location>
</feature>
<comment type="caution">
    <text evidence="2">The sequence shown here is derived from an EMBL/GenBank/DDBJ whole genome shotgun (WGS) entry which is preliminary data.</text>
</comment>
<dbReference type="Proteomes" id="UP000383932">
    <property type="component" value="Unassembled WGS sequence"/>
</dbReference>
<protein>
    <submittedName>
        <fullName evidence="2">Uncharacterized protein</fullName>
    </submittedName>
</protein>
<accession>A0A5N5QC10</accession>
<reference evidence="2 3" key="1">
    <citation type="journal article" date="2019" name="Fungal Biol. Biotechnol.">
        <title>Draft genome sequence of fastidious pathogen Ceratobasidium theobromae, which causes vascular-streak dieback in Theobroma cacao.</title>
        <authorList>
            <person name="Ali S.S."/>
            <person name="Asman A."/>
            <person name="Shao J."/>
            <person name="Firmansyah A.P."/>
            <person name="Susilo A.W."/>
            <person name="Rosmana A."/>
            <person name="McMahon P."/>
            <person name="Junaid M."/>
            <person name="Guest D."/>
            <person name="Kheng T.Y."/>
            <person name="Meinhardt L.W."/>
            <person name="Bailey B.A."/>
        </authorList>
    </citation>
    <scope>NUCLEOTIDE SEQUENCE [LARGE SCALE GENOMIC DNA]</scope>
    <source>
        <strain evidence="2 3">CT2</strain>
    </source>
</reference>
<gene>
    <name evidence="2" type="ORF">CTheo_7601</name>
</gene>
<dbReference type="AlphaFoldDB" id="A0A5N5QC10"/>